<dbReference type="AlphaFoldDB" id="A0A364Y047"/>
<dbReference type="EMBL" id="QMFY01000008">
    <property type="protein sequence ID" value="RAW00152.1"/>
    <property type="molecule type" value="Genomic_DNA"/>
</dbReference>
<gene>
    <name evidence="1" type="ORF">DQQ10_16520</name>
</gene>
<protein>
    <submittedName>
        <fullName evidence="1">Uncharacterized protein</fullName>
    </submittedName>
</protein>
<reference evidence="1 2" key="1">
    <citation type="submission" date="2018-06" db="EMBL/GenBank/DDBJ databases">
        <title>Chryseolinea flavus sp. nov., a member of the phylum Bacteroidetes isolated from soil.</title>
        <authorList>
            <person name="Li Y."/>
            <person name="Wang J."/>
        </authorList>
    </citation>
    <scope>NUCLEOTIDE SEQUENCE [LARGE SCALE GENOMIC DNA]</scope>
    <source>
        <strain evidence="1 2">SDU1-6</strain>
    </source>
</reference>
<evidence type="ECO:0000313" key="2">
    <source>
        <dbReference type="Proteomes" id="UP000251889"/>
    </source>
</evidence>
<keyword evidence="2" id="KW-1185">Reference proteome</keyword>
<name>A0A364Y047_9BACT</name>
<accession>A0A364Y047</accession>
<dbReference type="Proteomes" id="UP000251889">
    <property type="component" value="Unassembled WGS sequence"/>
</dbReference>
<dbReference type="RefSeq" id="WP_112747990.1">
    <property type="nucleotide sequence ID" value="NZ_QMFY01000008.1"/>
</dbReference>
<organism evidence="1 2">
    <name type="scientific">Pseudochryseolinea flava</name>
    <dbReference type="NCBI Taxonomy" id="2059302"/>
    <lineage>
        <taxon>Bacteria</taxon>
        <taxon>Pseudomonadati</taxon>
        <taxon>Bacteroidota</taxon>
        <taxon>Cytophagia</taxon>
        <taxon>Cytophagales</taxon>
        <taxon>Fulvivirgaceae</taxon>
        <taxon>Pseudochryseolinea</taxon>
    </lineage>
</organism>
<evidence type="ECO:0000313" key="1">
    <source>
        <dbReference type="EMBL" id="RAW00152.1"/>
    </source>
</evidence>
<dbReference type="PROSITE" id="PS51257">
    <property type="entry name" value="PROKAR_LIPOPROTEIN"/>
    <property type="match status" value="1"/>
</dbReference>
<proteinExistence type="predicted"/>
<comment type="caution">
    <text evidence="1">The sequence shown here is derived from an EMBL/GenBank/DDBJ whole genome shotgun (WGS) entry which is preliminary data.</text>
</comment>
<dbReference type="OrthoDB" id="1043955at2"/>
<sequence length="208" mass="23124">MKFLLFSTSILALSCAAPYKALKSVPVDQTCVDKFRPQGIATSWYSAGVDVVGKHLSGLLLIKQMPDESQRVVFTSETGVTFFDFEFKAGTFQVKQAIPQLRRKVVINTLRKDFETLLAIPFQQQTIDASVLGDESFYGVTTIGEERAFFVTDDACSVLKRVEVGSKKPLFSIVSSGASPREPETIAIQHHTFNMVINLKKITRHVTE</sequence>